<evidence type="ECO:0000256" key="1">
    <source>
        <dbReference type="SAM" id="MobiDB-lite"/>
    </source>
</evidence>
<feature type="compositionally biased region" description="Polar residues" evidence="1">
    <location>
        <begin position="35"/>
        <end position="60"/>
    </location>
</feature>
<dbReference type="EMBL" id="JAEPQZ010000010">
    <property type="protein sequence ID" value="KAG2176501.1"/>
    <property type="molecule type" value="Genomic_DNA"/>
</dbReference>
<name>A0A8H7PM95_MORIS</name>
<organism evidence="2 3">
    <name type="scientific">Mortierella isabellina</name>
    <name type="common">Filamentous fungus</name>
    <name type="synonym">Umbelopsis isabellina</name>
    <dbReference type="NCBI Taxonomy" id="91625"/>
    <lineage>
        <taxon>Eukaryota</taxon>
        <taxon>Fungi</taxon>
        <taxon>Fungi incertae sedis</taxon>
        <taxon>Mucoromycota</taxon>
        <taxon>Mucoromycotina</taxon>
        <taxon>Umbelopsidomycetes</taxon>
        <taxon>Umbelopsidales</taxon>
        <taxon>Umbelopsidaceae</taxon>
        <taxon>Umbelopsis</taxon>
    </lineage>
</organism>
<proteinExistence type="predicted"/>
<keyword evidence="3" id="KW-1185">Reference proteome</keyword>
<dbReference type="AlphaFoldDB" id="A0A8H7PM95"/>
<sequence>MDPSDQDFGSFVASYDGPDTDPPVRNAPVNPNNPYRQSNFMSFSATNAQPQNAGLTRRQTQTRPVNVQDFEQSFQSGQRPSIHISASQDNSRLSPIQDYDDHLSPPPSPGSPPFLARHNSFNRLTNTRNMSLSTFSGISNLDREELDESDTARLTTNAAGSMPVQPPSPVHYPQTPNYVESNPFGRPDSQSVPTIHTTHSLQGLSNILRRVSTRVVNLQNRRSRTETDEDIIHQHDPSAELLTPGERAKFGDDIEMTSVKDGERNIYPEYNYAEDKKITQTAANDSVDNPHTIRLAGNSCYLFGPDNALRIALAHILSWR</sequence>
<dbReference type="Proteomes" id="UP000654370">
    <property type="component" value="Unassembled WGS sequence"/>
</dbReference>
<gene>
    <name evidence="2" type="ORF">INT43_005741</name>
</gene>
<feature type="region of interest" description="Disordered" evidence="1">
    <location>
        <begin position="1"/>
        <end position="60"/>
    </location>
</feature>
<reference evidence="2" key="1">
    <citation type="submission" date="2020-12" db="EMBL/GenBank/DDBJ databases">
        <title>Metabolic potential, ecology and presence of endohyphal bacteria is reflected in genomic diversity of Mucoromycotina.</title>
        <authorList>
            <person name="Muszewska A."/>
            <person name="Okrasinska A."/>
            <person name="Steczkiewicz K."/>
            <person name="Drgas O."/>
            <person name="Orlowska M."/>
            <person name="Perlinska-Lenart U."/>
            <person name="Aleksandrzak-Piekarczyk T."/>
            <person name="Szatraj K."/>
            <person name="Zielenkiewicz U."/>
            <person name="Pilsyk S."/>
            <person name="Malc E."/>
            <person name="Mieczkowski P."/>
            <person name="Kruszewska J.S."/>
            <person name="Biernat P."/>
            <person name="Pawlowska J."/>
        </authorList>
    </citation>
    <scope>NUCLEOTIDE SEQUENCE</scope>
    <source>
        <strain evidence="2">WA0000067209</strain>
    </source>
</reference>
<evidence type="ECO:0000313" key="3">
    <source>
        <dbReference type="Proteomes" id="UP000654370"/>
    </source>
</evidence>
<feature type="region of interest" description="Disordered" evidence="1">
    <location>
        <begin position="72"/>
        <end position="118"/>
    </location>
</feature>
<evidence type="ECO:0000313" key="2">
    <source>
        <dbReference type="EMBL" id="KAG2176501.1"/>
    </source>
</evidence>
<accession>A0A8H7PM95</accession>
<feature type="compositionally biased region" description="Low complexity" evidence="1">
    <location>
        <begin position="23"/>
        <end position="34"/>
    </location>
</feature>
<protein>
    <submittedName>
        <fullName evidence="2">Uncharacterized protein</fullName>
    </submittedName>
</protein>
<comment type="caution">
    <text evidence="2">The sequence shown here is derived from an EMBL/GenBank/DDBJ whole genome shotgun (WGS) entry which is preliminary data.</text>
</comment>
<feature type="compositionally biased region" description="Polar residues" evidence="1">
    <location>
        <begin position="72"/>
        <end position="94"/>
    </location>
</feature>